<dbReference type="Proteomes" id="UP001221757">
    <property type="component" value="Unassembled WGS sequence"/>
</dbReference>
<gene>
    <name evidence="2" type="ORF">B0H17DRAFT_1132922</name>
</gene>
<evidence type="ECO:0000313" key="2">
    <source>
        <dbReference type="EMBL" id="KAJ7692686.1"/>
    </source>
</evidence>
<organism evidence="2 3">
    <name type="scientific">Mycena rosella</name>
    <name type="common">Pink bonnet</name>
    <name type="synonym">Agaricus rosellus</name>
    <dbReference type="NCBI Taxonomy" id="1033263"/>
    <lineage>
        <taxon>Eukaryota</taxon>
        <taxon>Fungi</taxon>
        <taxon>Dikarya</taxon>
        <taxon>Basidiomycota</taxon>
        <taxon>Agaricomycotina</taxon>
        <taxon>Agaricomycetes</taxon>
        <taxon>Agaricomycetidae</taxon>
        <taxon>Agaricales</taxon>
        <taxon>Marasmiineae</taxon>
        <taxon>Mycenaceae</taxon>
        <taxon>Mycena</taxon>
    </lineage>
</organism>
<feature type="coiled-coil region" evidence="1">
    <location>
        <begin position="387"/>
        <end position="414"/>
    </location>
</feature>
<proteinExistence type="predicted"/>
<feature type="coiled-coil region" evidence="1">
    <location>
        <begin position="107"/>
        <end position="215"/>
    </location>
</feature>
<comment type="caution">
    <text evidence="2">The sequence shown here is derived from an EMBL/GenBank/DDBJ whole genome shotgun (WGS) entry which is preliminary data.</text>
</comment>
<dbReference type="AlphaFoldDB" id="A0AAD7DL14"/>
<feature type="coiled-coil region" evidence="1">
    <location>
        <begin position="453"/>
        <end position="487"/>
    </location>
</feature>
<reference evidence="2" key="1">
    <citation type="submission" date="2023-03" db="EMBL/GenBank/DDBJ databases">
        <title>Massive genome expansion in bonnet fungi (Mycena s.s.) driven by repeated elements and novel gene families across ecological guilds.</title>
        <authorList>
            <consortium name="Lawrence Berkeley National Laboratory"/>
            <person name="Harder C.B."/>
            <person name="Miyauchi S."/>
            <person name="Viragh M."/>
            <person name="Kuo A."/>
            <person name="Thoen E."/>
            <person name="Andreopoulos B."/>
            <person name="Lu D."/>
            <person name="Skrede I."/>
            <person name="Drula E."/>
            <person name="Henrissat B."/>
            <person name="Morin E."/>
            <person name="Kohler A."/>
            <person name="Barry K."/>
            <person name="LaButti K."/>
            <person name="Morin E."/>
            <person name="Salamov A."/>
            <person name="Lipzen A."/>
            <person name="Mereny Z."/>
            <person name="Hegedus B."/>
            <person name="Baldrian P."/>
            <person name="Stursova M."/>
            <person name="Weitz H."/>
            <person name="Taylor A."/>
            <person name="Grigoriev I.V."/>
            <person name="Nagy L.G."/>
            <person name="Martin F."/>
            <person name="Kauserud H."/>
        </authorList>
    </citation>
    <scope>NUCLEOTIDE SEQUENCE</scope>
    <source>
        <strain evidence="2">CBHHK067</strain>
    </source>
</reference>
<protein>
    <submittedName>
        <fullName evidence="2">Uncharacterized protein</fullName>
    </submittedName>
</protein>
<sequence length="489" mass="56459">MVHFETTYASSVVQIGVPNLAKIANRDEDIMAKAAIVQMNALVLGVYVHLHDGLAQFRRLSEDDEEQLEADMLAIGAGKPASVNRGKDVLPIDDQYYYLRWHYHEHITGLQDDINKLKTGLEESQEEVGRIQAESYAHESQLQSTETKWQYRWDQVTEEAAQSKSTIEQLEDRLEKLVQTYQTTAFMLKKANENLTESKKDCQRLETQYRALEDLFNDKHYEMENKEKNHLKILESNQTQEEQLKIKIQLMDTQEELRRRLNQALHSPEQPQTELGNKITEQNQVITTLRQMVEDLNKDLDQTHQDIRTQLEILESKNDQIKVLEDRLVELESFALAPTSSIAAESEIAELREEVNHYKALVGENLHIHMSEIFNASTQPTGLESRLAELDHKVATLQQTLDRVQARAIQLSEKLTAVESIGKIERKDRVSQTERPRRYKRIARPTQHSSGEIAELLMEKEQVELGVNNLTRDNTELKESITELQDKEA</sequence>
<keyword evidence="1" id="KW-0175">Coiled coil</keyword>
<feature type="coiled-coil region" evidence="1">
    <location>
        <begin position="279"/>
        <end position="361"/>
    </location>
</feature>
<evidence type="ECO:0000256" key="1">
    <source>
        <dbReference type="SAM" id="Coils"/>
    </source>
</evidence>
<accession>A0AAD7DL14</accession>
<dbReference type="EMBL" id="JARKIE010000050">
    <property type="protein sequence ID" value="KAJ7692686.1"/>
    <property type="molecule type" value="Genomic_DNA"/>
</dbReference>
<name>A0AAD7DL14_MYCRO</name>
<keyword evidence="3" id="KW-1185">Reference proteome</keyword>
<evidence type="ECO:0000313" key="3">
    <source>
        <dbReference type="Proteomes" id="UP001221757"/>
    </source>
</evidence>